<accession>A0A2P9AM30</accession>
<dbReference type="InterPro" id="IPR028994">
    <property type="entry name" value="Integrin_alpha_N"/>
</dbReference>
<sequence>MPVGRICRSEWGKGAGRPRKGLLVRNPGDIRSNWEQQEITSRGSLNSLSVADMNDDGRLDLIMAIWTGGSSSNWSAKVWRAISAPARSTSTATAIASSFQLGGMLPRISMSGATIPPFHWTESPADTQNETIGVAISRRK</sequence>
<name>A0A2P9AM30_9HYPH</name>
<evidence type="ECO:0000313" key="2">
    <source>
        <dbReference type="Proteomes" id="UP000245698"/>
    </source>
</evidence>
<proteinExistence type="predicted"/>
<dbReference type="SUPFAM" id="SSF69318">
    <property type="entry name" value="Integrin alpha N-terminal domain"/>
    <property type="match status" value="1"/>
</dbReference>
<protein>
    <recommendedName>
        <fullName evidence="3">VCBS repeat-containing protein</fullName>
    </recommendedName>
</protein>
<evidence type="ECO:0008006" key="3">
    <source>
        <dbReference type="Google" id="ProtNLM"/>
    </source>
</evidence>
<reference evidence="2" key="1">
    <citation type="submission" date="2016-12" db="EMBL/GenBank/DDBJ databases">
        <authorList>
            <person name="Brunel B."/>
        </authorList>
    </citation>
    <scope>NUCLEOTIDE SEQUENCE [LARGE SCALE GENOMIC DNA]</scope>
</reference>
<keyword evidence="2" id="KW-1185">Reference proteome</keyword>
<dbReference type="Proteomes" id="UP000245698">
    <property type="component" value="Unassembled WGS sequence"/>
</dbReference>
<evidence type="ECO:0000313" key="1">
    <source>
        <dbReference type="EMBL" id="SJM32201.1"/>
    </source>
</evidence>
<gene>
    <name evidence="1" type="ORF">BQ8482_250086</name>
</gene>
<organism evidence="1 2">
    <name type="scientific">Mesorhizobium delmotii</name>
    <dbReference type="NCBI Taxonomy" id="1631247"/>
    <lineage>
        <taxon>Bacteria</taxon>
        <taxon>Pseudomonadati</taxon>
        <taxon>Pseudomonadota</taxon>
        <taxon>Alphaproteobacteria</taxon>
        <taxon>Hyphomicrobiales</taxon>
        <taxon>Phyllobacteriaceae</taxon>
        <taxon>Mesorhizobium</taxon>
    </lineage>
</organism>
<dbReference type="AlphaFoldDB" id="A0A2P9AM30"/>
<dbReference type="EMBL" id="FUIG01000032">
    <property type="protein sequence ID" value="SJM32201.1"/>
    <property type="molecule type" value="Genomic_DNA"/>
</dbReference>